<feature type="transmembrane region" description="Helical" evidence="1">
    <location>
        <begin position="127"/>
        <end position="148"/>
    </location>
</feature>
<dbReference type="Proteomes" id="UP000193083">
    <property type="component" value="Unassembled WGS sequence"/>
</dbReference>
<accession>A0A1X7PA52</accession>
<organism evidence="2 3">
    <name type="scientific">Mesorhizobium australicum</name>
    <dbReference type="NCBI Taxonomy" id="536018"/>
    <lineage>
        <taxon>Bacteria</taxon>
        <taxon>Pseudomonadati</taxon>
        <taxon>Pseudomonadota</taxon>
        <taxon>Alphaproteobacteria</taxon>
        <taxon>Hyphomicrobiales</taxon>
        <taxon>Phyllobacteriaceae</taxon>
        <taxon>Mesorhizobium</taxon>
    </lineage>
</organism>
<reference evidence="2 3" key="1">
    <citation type="submission" date="2017-04" db="EMBL/GenBank/DDBJ databases">
        <authorList>
            <person name="Afonso C.L."/>
            <person name="Miller P.J."/>
            <person name="Scott M.A."/>
            <person name="Spackman E."/>
            <person name="Goraichik I."/>
            <person name="Dimitrov K.M."/>
            <person name="Suarez D.L."/>
            <person name="Swayne D.E."/>
        </authorList>
    </citation>
    <scope>NUCLEOTIDE SEQUENCE [LARGE SCALE GENOMIC DNA]</scope>
    <source>
        <strain evidence="2 3">B5P</strain>
    </source>
</reference>
<evidence type="ECO:0000313" key="2">
    <source>
        <dbReference type="EMBL" id="SMH47266.1"/>
    </source>
</evidence>
<evidence type="ECO:0000313" key="3">
    <source>
        <dbReference type="Proteomes" id="UP000193083"/>
    </source>
</evidence>
<name>A0A1X7PA52_9HYPH</name>
<feature type="transmembrane region" description="Helical" evidence="1">
    <location>
        <begin position="160"/>
        <end position="180"/>
    </location>
</feature>
<proteinExistence type="predicted"/>
<dbReference type="AlphaFoldDB" id="A0A1X7PA52"/>
<feature type="transmembrane region" description="Helical" evidence="1">
    <location>
        <begin position="100"/>
        <end position="120"/>
    </location>
</feature>
<keyword evidence="1" id="KW-1133">Transmembrane helix</keyword>
<protein>
    <submittedName>
        <fullName evidence="2">Uncharacterized protein</fullName>
    </submittedName>
</protein>
<dbReference type="EMBL" id="FXBL01000004">
    <property type="protein sequence ID" value="SMH47266.1"/>
    <property type="molecule type" value="Genomic_DNA"/>
</dbReference>
<keyword evidence="1" id="KW-0812">Transmembrane</keyword>
<feature type="transmembrane region" description="Helical" evidence="1">
    <location>
        <begin position="45"/>
        <end position="69"/>
    </location>
</feature>
<sequence length="200" mass="21242">MTARSSFRHAAAAMRIYADHPDPRVAAANYISLLVASNQPFYPIYVWWLVGDVGPALYTFLSTPFFLAVPALARRSAIAGRALLPLAGIGNTLLCAKLFGVQSAVEVFLIPCAVLAALLFRPTERMVGLPIVGLAFLSFLVLHGRYGIPVVAYGALEYEALMRLNAVSASALTVLAAIVFSNMLAKAEGSAETGGGQKSR</sequence>
<evidence type="ECO:0000256" key="1">
    <source>
        <dbReference type="SAM" id="Phobius"/>
    </source>
</evidence>
<gene>
    <name evidence="2" type="ORF">SAMN02982922_3485</name>
</gene>
<keyword evidence="1" id="KW-0472">Membrane</keyword>
<keyword evidence="3" id="KW-1185">Reference proteome</keyword>